<evidence type="ECO:0000256" key="1">
    <source>
        <dbReference type="SAM" id="SignalP"/>
    </source>
</evidence>
<keyword evidence="1" id="KW-0732">Signal</keyword>
<name>A0A4R9M439_9LEPT</name>
<dbReference type="RefSeq" id="WP_135759435.1">
    <property type="nucleotide sequence ID" value="NZ_RQHW01000016.1"/>
</dbReference>
<organism evidence="2 3">
    <name type="scientific">Leptospira idonii</name>
    <dbReference type="NCBI Taxonomy" id="1193500"/>
    <lineage>
        <taxon>Bacteria</taxon>
        <taxon>Pseudomonadati</taxon>
        <taxon>Spirochaetota</taxon>
        <taxon>Spirochaetia</taxon>
        <taxon>Leptospirales</taxon>
        <taxon>Leptospiraceae</taxon>
        <taxon>Leptospira</taxon>
    </lineage>
</organism>
<comment type="caution">
    <text evidence="2">The sequence shown here is derived from an EMBL/GenBank/DDBJ whole genome shotgun (WGS) entry which is preliminary data.</text>
</comment>
<protein>
    <submittedName>
        <fullName evidence="2">Uncharacterized protein</fullName>
    </submittedName>
</protein>
<gene>
    <name evidence="2" type="ORF">EHS15_04900</name>
</gene>
<evidence type="ECO:0000313" key="2">
    <source>
        <dbReference type="EMBL" id="TGN20039.1"/>
    </source>
</evidence>
<sequence length="136" mass="15157">MKQKITFISVMFFITSITATTILAQKGAEQQYAVPHGGFKNDISGKWNCGDFGTLTLSQKGNKVTGTYSVHGGKVSGTITQDKKFIGQWSETETGDKGDFEFETSIRRMTDRPTHLTGKWRYAGDKNWESGWDCSN</sequence>
<proteinExistence type="predicted"/>
<dbReference type="OrthoDB" id="329377at2"/>
<feature type="chain" id="PRO_5020792465" evidence="1">
    <location>
        <begin position="20"/>
        <end position="136"/>
    </location>
</feature>
<evidence type="ECO:0000313" key="3">
    <source>
        <dbReference type="Proteomes" id="UP000298058"/>
    </source>
</evidence>
<keyword evidence="3" id="KW-1185">Reference proteome</keyword>
<accession>A0A4R9M439</accession>
<dbReference type="AlphaFoldDB" id="A0A4R9M439"/>
<reference evidence="2" key="1">
    <citation type="journal article" date="2019" name="PLoS Negl. Trop. Dis.">
        <title>Revisiting the worldwide diversity of Leptospira species in the environment.</title>
        <authorList>
            <person name="Vincent A.T."/>
            <person name="Schiettekatte O."/>
            <person name="Bourhy P."/>
            <person name="Veyrier F.J."/>
            <person name="Picardeau M."/>
        </authorList>
    </citation>
    <scope>NUCLEOTIDE SEQUENCE [LARGE SCALE GENOMIC DNA]</scope>
    <source>
        <strain evidence="2">201300427</strain>
    </source>
</reference>
<feature type="signal peptide" evidence="1">
    <location>
        <begin position="1"/>
        <end position="19"/>
    </location>
</feature>
<dbReference type="EMBL" id="RQHW01000016">
    <property type="protein sequence ID" value="TGN20039.1"/>
    <property type="molecule type" value="Genomic_DNA"/>
</dbReference>
<dbReference type="Proteomes" id="UP000298058">
    <property type="component" value="Unassembled WGS sequence"/>
</dbReference>